<accession>A0A1T4Y7S2</accession>
<sequence length="380" mass="39606">MKVIIAPDAFKGSLTAEEATEAMQTGVKKVFPQAETMCLPVADGGEGTLSALISATGGVYKTFTVRKPLGHLVEAQLGVLGDGETAVVELAQASGLMLLGPGELNPMEASTFGTGELIRHALDEGHRKLIIGLGGSATNDGGTGLLEALGVRFFDAQGKLLQMNGSSLSLIDKVDVSQMDKRLVTTDIRIASDVENPFVGENGASYIFGPQKGADTKAVKLLDEGLLHFADKTAKLTGMRLHKLKGAGAAGGSAGALLAYCGARLESGIEVVLEAIEFAKHIQSADFILTGEGKTDRQTLDGKALLGVAKSAKVCGVPVFVISGAIEKGTCGELSEWFSELRALDDGSKTLVELMANASGLLCRETAHLMSEIKNSDLFL</sequence>
<dbReference type="NCBIfam" id="TIGR00045">
    <property type="entry name" value="glycerate kinase"/>
    <property type="match status" value="1"/>
</dbReference>
<evidence type="ECO:0000256" key="4">
    <source>
        <dbReference type="PIRNR" id="PIRNR006078"/>
    </source>
</evidence>
<dbReference type="InterPro" id="IPR018193">
    <property type="entry name" value="Glyc_kinase_flavodox-like_fold"/>
</dbReference>
<dbReference type="PANTHER" id="PTHR21599">
    <property type="entry name" value="GLYCERATE KINASE"/>
    <property type="match status" value="1"/>
</dbReference>
<proteinExistence type="inferred from homology"/>
<organism evidence="5 6">
    <name type="scientific">Sporosarcina newyorkensis</name>
    <dbReference type="NCBI Taxonomy" id="759851"/>
    <lineage>
        <taxon>Bacteria</taxon>
        <taxon>Bacillati</taxon>
        <taxon>Bacillota</taxon>
        <taxon>Bacilli</taxon>
        <taxon>Bacillales</taxon>
        <taxon>Caryophanaceae</taxon>
        <taxon>Sporosarcina</taxon>
    </lineage>
</organism>
<evidence type="ECO:0000313" key="6">
    <source>
        <dbReference type="Proteomes" id="UP000190042"/>
    </source>
</evidence>
<evidence type="ECO:0000256" key="1">
    <source>
        <dbReference type="ARBA" id="ARBA00006284"/>
    </source>
</evidence>
<name>A0A1T4Y7S2_9BACL</name>
<dbReference type="SUPFAM" id="SSF110738">
    <property type="entry name" value="Glycerate kinase I"/>
    <property type="match status" value="1"/>
</dbReference>
<dbReference type="EMBL" id="FUYJ01000003">
    <property type="protein sequence ID" value="SKA97760.1"/>
    <property type="molecule type" value="Genomic_DNA"/>
</dbReference>
<evidence type="ECO:0000256" key="2">
    <source>
        <dbReference type="ARBA" id="ARBA00022679"/>
    </source>
</evidence>
<dbReference type="AlphaFoldDB" id="A0A1T4Y7S2"/>
<dbReference type="InterPro" id="IPR036129">
    <property type="entry name" value="Glycerate_kinase_sf"/>
</dbReference>
<dbReference type="PANTHER" id="PTHR21599:SF0">
    <property type="entry name" value="GLYCERATE KINASE"/>
    <property type="match status" value="1"/>
</dbReference>
<gene>
    <name evidence="5" type="ORF">SAMN04244570_1933</name>
</gene>
<keyword evidence="6" id="KW-1185">Reference proteome</keyword>
<dbReference type="Gene3D" id="3.90.1510.10">
    <property type="entry name" value="Glycerate kinase, domain 2"/>
    <property type="match status" value="1"/>
</dbReference>
<dbReference type="PIRSF" id="PIRSF006078">
    <property type="entry name" value="GlxK"/>
    <property type="match status" value="1"/>
</dbReference>
<dbReference type="GO" id="GO:0008887">
    <property type="term" value="F:glycerate kinase activity"/>
    <property type="evidence" value="ECO:0007669"/>
    <property type="project" value="UniProtKB-UniRule"/>
</dbReference>
<dbReference type="RefSeq" id="WP_078817463.1">
    <property type="nucleotide sequence ID" value="NZ_FUYJ01000003.1"/>
</dbReference>
<evidence type="ECO:0000313" key="5">
    <source>
        <dbReference type="EMBL" id="SKA97760.1"/>
    </source>
</evidence>
<dbReference type="Pfam" id="PF02595">
    <property type="entry name" value="Gly_kinase"/>
    <property type="match status" value="1"/>
</dbReference>
<dbReference type="Gene3D" id="3.40.50.10350">
    <property type="entry name" value="Glycerate kinase, domain 1"/>
    <property type="match status" value="1"/>
</dbReference>
<dbReference type="GO" id="GO:0031388">
    <property type="term" value="P:organic acid phosphorylation"/>
    <property type="evidence" value="ECO:0007669"/>
    <property type="project" value="UniProtKB-UniRule"/>
</dbReference>
<dbReference type="InterPro" id="IPR004381">
    <property type="entry name" value="Glycerate_kinase"/>
</dbReference>
<dbReference type="Proteomes" id="UP000190042">
    <property type="component" value="Unassembled WGS sequence"/>
</dbReference>
<comment type="similarity">
    <text evidence="1 4">Belongs to the glycerate kinase type-1 family.</text>
</comment>
<keyword evidence="2 4" id="KW-0808">Transferase</keyword>
<evidence type="ECO:0000256" key="3">
    <source>
        <dbReference type="ARBA" id="ARBA00022777"/>
    </source>
</evidence>
<reference evidence="6" key="1">
    <citation type="submission" date="2017-02" db="EMBL/GenBank/DDBJ databases">
        <authorList>
            <person name="Varghese N."/>
            <person name="Submissions S."/>
        </authorList>
    </citation>
    <scope>NUCLEOTIDE SEQUENCE [LARGE SCALE GENOMIC DNA]</scope>
    <source>
        <strain evidence="6">DSM 23966</strain>
    </source>
</reference>
<dbReference type="InterPro" id="IPR018197">
    <property type="entry name" value="Glycerate_kinase_RE-like"/>
</dbReference>
<protein>
    <submittedName>
        <fullName evidence="5">Glycerate kinase</fullName>
    </submittedName>
</protein>
<keyword evidence="3 4" id="KW-0418">Kinase</keyword>